<feature type="non-terminal residue" evidence="1">
    <location>
        <position position="135"/>
    </location>
</feature>
<dbReference type="InParanoid" id="A0A1Y2DFF2"/>
<dbReference type="Proteomes" id="UP000193467">
    <property type="component" value="Unassembled WGS sequence"/>
</dbReference>
<dbReference type="EMBL" id="MCGR01000080">
    <property type="protein sequence ID" value="ORY58002.1"/>
    <property type="molecule type" value="Genomic_DNA"/>
</dbReference>
<sequence length="135" mass="15460">MVWAPCNLRSGETVGWWYHSEREGEQGRERMERISDLLLGCLVLVWTGEGGLGRRWEEDARFPCWRTVTSRPRETWRLDLSGCSPADAPLAILRRSRPFADFERIAELVSSPYGEEGHSENSKAMLFQYSCCCGT</sequence>
<keyword evidence="2" id="KW-1185">Reference proteome</keyword>
<proteinExistence type="predicted"/>
<evidence type="ECO:0000313" key="1">
    <source>
        <dbReference type="EMBL" id="ORY58002.1"/>
    </source>
</evidence>
<organism evidence="1 2">
    <name type="scientific">Leucosporidium creatinivorum</name>
    <dbReference type="NCBI Taxonomy" id="106004"/>
    <lineage>
        <taxon>Eukaryota</taxon>
        <taxon>Fungi</taxon>
        <taxon>Dikarya</taxon>
        <taxon>Basidiomycota</taxon>
        <taxon>Pucciniomycotina</taxon>
        <taxon>Microbotryomycetes</taxon>
        <taxon>Leucosporidiales</taxon>
        <taxon>Leucosporidium</taxon>
    </lineage>
</organism>
<name>A0A1Y2DFF2_9BASI</name>
<dbReference type="AlphaFoldDB" id="A0A1Y2DFF2"/>
<reference evidence="1 2" key="1">
    <citation type="submission" date="2016-07" db="EMBL/GenBank/DDBJ databases">
        <title>Pervasive Adenine N6-methylation of Active Genes in Fungi.</title>
        <authorList>
            <consortium name="DOE Joint Genome Institute"/>
            <person name="Mondo S.J."/>
            <person name="Dannebaum R.O."/>
            <person name="Kuo R.C."/>
            <person name="Labutti K."/>
            <person name="Haridas S."/>
            <person name="Kuo A."/>
            <person name="Salamov A."/>
            <person name="Ahrendt S.R."/>
            <person name="Lipzen A."/>
            <person name="Sullivan W."/>
            <person name="Andreopoulos W.B."/>
            <person name="Clum A."/>
            <person name="Lindquist E."/>
            <person name="Daum C."/>
            <person name="Ramamoorthy G.K."/>
            <person name="Gryganskyi A."/>
            <person name="Culley D."/>
            <person name="Magnuson J.K."/>
            <person name="James T.Y."/>
            <person name="O'Malley M.A."/>
            <person name="Stajich J.E."/>
            <person name="Spatafora J.W."/>
            <person name="Visel A."/>
            <person name="Grigoriev I.V."/>
        </authorList>
    </citation>
    <scope>NUCLEOTIDE SEQUENCE [LARGE SCALE GENOMIC DNA]</scope>
    <source>
        <strain evidence="1 2">62-1032</strain>
    </source>
</reference>
<evidence type="ECO:0000313" key="2">
    <source>
        <dbReference type="Proteomes" id="UP000193467"/>
    </source>
</evidence>
<gene>
    <name evidence="1" type="ORF">BCR35DRAFT_309536</name>
</gene>
<protein>
    <submittedName>
        <fullName evidence="1">Uncharacterized protein</fullName>
    </submittedName>
</protein>
<comment type="caution">
    <text evidence="1">The sequence shown here is derived from an EMBL/GenBank/DDBJ whole genome shotgun (WGS) entry which is preliminary data.</text>
</comment>
<accession>A0A1Y2DFF2</accession>